<sequence>MEDIARVGIGARVPELTKRNLEAEAGFFGFEGLSALLNYLILNRTFLYINRLDYDSHKVHICLSESELSELYEVVQSREKGQNESQKLDFQDFLKEVFFTGLAKMALTHPHPLTQSCENSVNAVNQPFTRVNASVNEVKHGVNAVNDYQYDGEQPDKKPEIQTQSSFAVKLRLEELETQLQQAQQEAIYYRSQYEKLSLVQASQQENTASYQALSVKFDELLKGLEYVFGIAAELANEPHFRERDYTPEYFAELLEKHESTSGN</sequence>
<name>A0ABT6YFC0_9BACT</name>
<keyword evidence="1" id="KW-0175">Coiled coil</keyword>
<keyword evidence="3" id="KW-1185">Reference proteome</keyword>
<dbReference type="RefSeq" id="WP_283346499.1">
    <property type="nucleotide sequence ID" value="NZ_JASHIF010000027.1"/>
</dbReference>
<reference evidence="2 3" key="1">
    <citation type="submission" date="2023-05" db="EMBL/GenBank/DDBJ databases">
        <title>Novel species of genus Flectobacillus isolated from stream in China.</title>
        <authorList>
            <person name="Lu H."/>
        </authorList>
    </citation>
    <scope>NUCLEOTIDE SEQUENCE [LARGE SCALE GENOMIC DNA]</scope>
    <source>
        <strain evidence="2 3">KCTC 42575</strain>
    </source>
</reference>
<evidence type="ECO:0000313" key="3">
    <source>
        <dbReference type="Proteomes" id="UP001236507"/>
    </source>
</evidence>
<gene>
    <name evidence="2" type="ORF">QM524_23580</name>
</gene>
<dbReference type="EMBL" id="JASHIF010000027">
    <property type="protein sequence ID" value="MDI9862225.1"/>
    <property type="molecule type" value="Genomic_DNA"/>
</dbReference>
<evidence type="ECO:0000313" key="2">
    <source>
        <dbReference type="EMBL" id="MDI9862225.1"/>
    </source>
</evidence>
<comment type="caution">
    <text evidence="2">The sequence shown here is derived from an EMBL/GenBank/DDBJ whole genome shotgun (WGS) entry which is preliminary data.</text>
</comment>
<evidence type="ECO:0000256" key="1">
    <source>
        <dbReference type="SAM" id="Coils"/>
    </source>
</evidence>
<proteinExistence type="predicted"/>
<protein>
    <submittedName>
        <fullName evidence="2">Uncharacterized protein</fullName>
    </submittedName>
</protein>
<dbReference type="Proteomes" id="UP001236507">
    <property type="component" value="Unassembled WGS sequence"/>
</dbReference>
<organism evidence="2 3">
    <name type="scientific">Flectobacillus roseus</name>
    <dbReference type="NCBI Taxonomy" id="502259"/>
    <lineage>
        <taxon>Bacteria</taxon>
        <taxon>Pseudomonadati</taxon>
        <taxon>Bacteroidota</taxon>
        <taxon>Cytophagia</taxon>
        <taxon>Cytophagales</taxon>
        <taxon>Flectobacillaceae</taxon>
        <taxon>Flectobacillus</taxon>
    </lineage>
</organism>
<accession>A0ABT6YFC0</accession>
<feature type="coiled-coil region" evidence="1">
    <location>
        <begin position="166"/>
        <end position="193"/>
    </location>
</feature>